<protein>
    <submittedName>
        <fullName evidence="1">Uncharacterized protein</fullName>
    </submittedName>
</protein>
<dbReference type="Proteomes" id="UP000824533">
    <property type="component" value="Linkage Group LG07"/>
</dbReference>
<reference evidence="1 2" key="1">
    <citation type="journal article" date="2021" name="Front. Genet.">
        <title>Chromosome-Level Genome Assembly Reveals Significant Gene Expansion in the Toll and IMD Signaling Pathways of Dendrolimus kikuchii.</title>
        <authorList>
            <person name="Zhou J."/>
            <person name="Wu P."/>
            <person name="Xiong Z."/>
            <person name="Liu N."/>
            <person name="Zhao N."/>
            <person name="Ji M."/>
            <person name="Qiu Y."/>
            <person name="Yang B."/>
        </authorList>
    </citation>
    <scope>NUCLEOTIDE SEQUENCE [LARGE SCALE GENOMIC DNA]</scope>
    <source>
        <strain evidence="1">Ann1</strain>
    </source>
</reference>
<keyword evidence="2" id="KW-1185">Reference proteome</keyword>
<proteinExistence type="predicted"/>
<accession>A0ACC1D7F1</accession>
<evidence type="ECO:0000313" key="1">
    <source>
        <dbReference type="EMBL" id="KAJ0179838.1"/>
    </source>
</evidence>
<gene>
    <name evidence="1" type="ORF">K1T71_004429</name>
</gene>
<name>A0ACC1D7F1_9NEOP</name>
<organism evidence="1 2">
    <name type="scientific">Dendrolimus kikuchii</name>
    <dbReference type="NCBI Taxonomy" id="765133"/>
    <lineage>
        <taxon>Eukaryota</taxon>
        <taxon>Metazoa</taxon>
        <taxon>Ecdysozoa</taxon>
        <taxon>Arthropoda</taxon>
        <taxon>Hexapoda</taxon>
        <taxon>Insecta</taxon>
        <taxon>Pterygota</taxon>
        <taxon>Neoptera</taxon>
        <taxon>Endopterygota</taxon>
        <taxon>Lepidoptera</taxon>
        <taxon>Glossata</taxon>
        <taxon>Ditrysia</taxon>
        <taxon>Bombycoidea</taxon>
        <taxon>Lasiocampidae</taxon>
        <taxon>Dendrolimus</taxon>
    </lineage>
</organism>
<comment type="caution">
    <text evidence="1">The sequence shown here is derived from an EMBL/GenBank/DDBJ whole genome shotgun (WGS) entry which is preliminary data.</text>
</comment>
<dbReference type="EMBL" id="CM034393">
    <property type="protein sequence ID" value="KAJ0179838.1"/>
    <property type="molecule type" value="Genomic_DNA"/>
</dbReference>
<evidence type="ECO:0000313" key="2">
    <source>
        <dbReference type="Proteomes" id="UP000824533"/>
    </source>
</evidence>
<sequence>MSNLEAGCSIVIRLDRSYDATNARNLVGSGAKLNPTYWEGPKKYKNERKLIKAFPS</sequence>